<reference evidence="1" key="1">
    <citation type="journal article" date="2019" name="bioRxiv">
        <title>The Genome of the Zebra Mussel, Dreissena polymorpha: A Resource for Invasive Species Research.</title>
        <authorList>
            <person name="McCartney M.A."/>
            <person name="Auch B."/>
            <person name="Kono T."/>
            <person name="Mallez S."/>
            <person name="Zhang Y."/>
            <person name="Obille A."/>
            <person name="Becker A."/>
            <person name="Abrahante J.E."/>
            <person name="Garbe J."/>
            <person name="Badalamenti J.P."/>
            <person name="Herman A."/>
            <person name="Mangelson H."/>
            <person name="Liachko I."/>
            <person name="Sullivan S."/>
            <person name="Sone E.D."/>
            <person name="Koren S."/>
            <person name="Silverstein K.A.T."/>
            <person name="Beckman K.B."/>
            <person name="Gohl D.M."/>
        </authorList>
    </citation>
    <scope>NUCLEOTIDE SEQUENCE</scope>
    <source>
        <strain evidence="1">Duluth1</strain>
        <tissue evidence="1">Whole animal</tissue>
    </source>
</reference>
<organism evidence="1 2">
    <name type="scientific">Dreissena polymorpha</name>
    <name type="common">Zebra mussel</name>
    <name type="synonym">Mytilus polymorpha</name>
    <dbReference type="NCBI Taxonomy" id="45954"/>
    <lineage>
        <taxon>Eukaryota</taxon>
        <taxon>Metazoa</taxon>
        <taxon>Spiralia</taxon>
        <taxon>Lophotrochozoa</taxon>
        <taxon>Mollusca</taxon>
        <taxon>Bivalvia</taxon>
        <taxon>Autobranchia</taxon>
        <taxon>Heteroconchia</taxon>
        <taxon>Euheterodonta</taxon>
        <taxon>Imparidentia</taxon>
        <taxon>Neoheterodontei</taxon>
        <taxon>Myida</taxon>
        <taxon>Dreissenoidea</taxon>
        <taxon>Dreissenidae</taxon>
        <taxon>Dreissena</taxon>
    </lineage>
</organism>
<sequence length="204" mass="22673">MATFSQSTIDKGSEMIQDVLCSTCEDKLSGLGSIEHSTQTMVLEENPNKVFTVQGKSVHNLRISSDSRDCEITAICGLPEGQVLVADNMNMKVKLLDQQYQVVSHCSVNVLPWDMSQITPSMVAVTVEDMHEVHEVQFITVKNRKLARGMKLKFQHECFGIAVHQDDLFITADTALYKHTLSGILVNKMYEDTSGSGTGKFRVD</sequence>
<comment type="caution">
    <text evidence="1">The sequence shown here is derived from an EMBL/GenBank/DDBJ whole genome shotgun (WGS) entry which is preliminary data.</text>
</comment>
<protein>
    <submittedName>
        <fullName evidence="1">Uncharacterized protein</fullName>
    </submittedName>
</protein>
<gene>
    <name evidence="1" type="ORF">DPMN_169397</name>
</gene>
<reference evidence="1" key="2">
    <citation type="submission" date="2020-11" db="EMBL/GenBank/DDBJ databases">
        <authorList>
            <person name="McCartney M.A."/>
            <person name="Auch B."/>
            <person name="Kono T."/>
            <person name="Mallez S."/>
            <person name="Becker A."/>
            <person name="Gohl D.M."/>
            <person name="Silverstein K.A.T."/>
            <person name="Koren S."/>
            <person name="Bechman K.B."/>
            <person name="Herman A."/>
            <person name="Abrahante J.E."/>
            <person name="Garbe J."/>
        </authorList>
    </citation>
    <scope>NUCLEOTIDE SEQUENCE</scope>
    <source>
        <strain evidence="1">Duluth1</strain>
        <tissue evidence="1">Whole animal</tissue>
    </source>
</reference>
<keyword evidence="2" id="KW-1185">Reference proteome</keyword>
<accession>A0A9D4IBY8</accession>
<proteinExistence type="predicted"/>
<dbReference type="AlphaFoldDB" id="A0A9D4IBY8"/>
<evidence type="ECO:0000313" key="2">
    <source>
        <dbReference type="Proteomes" id="UP000828390"/>
    </source>
</evidence>
<evidence type="ECO:0000313" key="1">
    <source>
        <dbReference type="EMBL" id="KAH3768185.1"/>
    </source>
</evidence>
<dbReference type="EMBL" id="JAIWYP010000009">
    <property type="protein sequence ID" value="KAH3768185.1"/>
    <property type="molecule type" value="Genomic_DNA"/>
</dbReference>
<name>A0A9D4IBY8_DREPO</name>
<dbReference type="Proteomes" id="UP000828390">
    <property type="component" value="Unassembled WGS sequence"/>
</dbReference>